<proteinExistence type="predicted"/>
<reference evidence="2" key="1">
    <citation type="submission" date="2022-04" db="EMBL/GenBank/DDBJ databases">
        <title>Desulfatitalea alkaliphila sp. nov., a novel anaerobic sulfate-reducing bacterium isolated from terrestrial mud volcano, Taman Peninsula, Russia.</title>
        <authorList>
            <person name="Khomyakova M.A."/>
            <person name="Merkel A.Y."/>
            <person name="Slobodkin A.I."/>
        </authorList>
    </citation>
    <scope>NUCLEOTIDE SEQUENCE</scope>
    <source>
        <strain evidence="2">M08but</strain>
    </source>
</reference>
<dbReference type="AlphaFoldDB" id="A0AA41R6K1"/>
<evidence type="ECO:0000313" key="2">
    <source>
        <dbReference type="EMBL" id="MCJ8502115.1"/>
    </source>
</evidence>
<dbReference type="EMBL" id="JALJRB010000021">
    <property type="protein sequence ID" value="MCJ8502115.1"/>
    <property type="molecule type" value="Genomic_DNA"/>
</dbReference>
<dbReference type="RefSeq" id="WP_246912172.1">
    <property type="nucleotide sequence ID" value="NZ_JALJRB010000021.1"/>
</dbReference>
<organism evidence="2 3">
    <name type="scientific">Desulfatitalea alkaliphila</name>
    <dbReference type="NCBI Taxonomy" id="2929485"/>
    <lineage>
        <taxon>Bacteria</taxon>
        <taxon>Pseudomonadati</taxon>
        <taxon>Thermodesulfobacteriota</taxon>
        <taxon>Desulfobacteria</taxon>
        <taxon>Desulfobacterales</taxon>
        <taxon>Desulfosarcinaceae</taxon>
        <taxon>Desulfatitalea</taxon>
    </lineage>
</organism>
<evidence type="ECO:0000313" key="3">
    <source>
        <dbReference type="Proteomes" id="UP001165427"/>
    </source>
</evidence>
<dbReference type="Proteomes" id="UP001165427">
    <property type="component" value="Unassembled WGS sequence"/>
</dbReference>
<feature type="region of interest" description="Disordered" evidence="1">
    <location>
        <begin position="1"/>
        <end position="23"/>
    </location>
</feature>
<name>A0AA41R6K1_9BACT</name>
<evidence type="ECO:0000256" key="1">
    <source>
        <dbReference type="SAM" id="MobiDB-lite"/>
    </source>
</evidence>
<comment type="caution">
    <text evidence="2">The sequence shown here is derived from an EMBL/GenBank/DDBJ whole genome shotgun (WGS) entry which is preliminary data.</text>
</comment>
<accession>A0AA41R6K1</accession>
<gene>
    <name evidence="2" type="ORF">MRX98_16140</name>
</gene>
<sequence>MKIIIKSSDNTSKRRWGPDIKTNQTAMNWPDDIRKLAGAWKDLPNTDQLRKTLETDVKRDPR</sequence>
<protein>
    <submittedName>
        <fullName evidence="2">Uncharacterized protein</fullName>
    </submittedName>
</protein>
<keyword evidence="3" id="KW-1185">Reference proteome</keyword>